<accession>A0A7Y0DZI6</accession>
<keyword evidence="10" id="KW-1185">Reference proteome</keyword>
<dbReference type="GO" id="GO:0005886">
    <property type="term" value="C:plasma membrane"/>
    <property type="evidence" value="ECO:0007669"/>
    <property type="project" value="UniProtKB-SubCell"/>
</dbReference>
<dbReference type="AlphaFoldDB" id="A0A7Y0DZI6"/>
<dbReference type="InterPro" id="IPR007227">
    <property type="entry name" value="Cell_shape_determining_MreD"/>
</dbReference>
<keyword evidence="6 8" id="KW-1133">Transmembrane helix</keyword>
<comment type="similarity">
    <text evidence="2">Belongs to the MreD family.</text>
</comment>
<evidence type="ECO:0000256" key="7">
    <source>
        <dbReference type="ARBA" id="ARBA00023136"/>
    </source>
</evidence>
<dbReference type="GO" id="GO:0008360">
    <property type="term" value="P:regulation of cell shape"/>
    <property type="evidence" value="ECO:0007669"/>
    <property type="project" value="UniProtKB-KW"/>
</dbReference>
<dbReference type="Pfam" id="PF04093">
    <property type="entry name" value="MreD"/>
    <property type="match status" value="1"/>
</dbReference>
<proteinExistence type="inferred from homology"/>
<keyword evidence="5" id="KW-0133">Cell shape</keyword>
<name>A0A7Y0DZI6_9PROT</name>
<comment type="subcellular location">
    <subcellularLocation>
        <location evidence="1">Cell membrane</location>
        <topology evidence="1">Multi-pass membrane protein</topology>
    </subcellularLocation>
</comment>
<sequence length="180" mass="19933">MAFATTMRSGLLARMDHFARGLLPLLTALMCVVLSAVPSRLPMFALVAPALTLIAIYYWSIYRPDLLRGFFILAIGLFQDLLIGSAPGVTSFILLLSYLVVVSQRRFFHGKSFGVVWWGFMLIAFGAALLTWISNMFVLNAWIDPKGAGISWVLTILLYPPFAALLSQAHKLVPVRELDA</sequence>
<comment type="caution">
    <text evidence="9">The sequence shown here is derived from an EMBL/GenBank/DDBJ whole genome shotgun (WGS) entry which is preliminary data.</text>
</comment>
<keyword evidence="4 8" id="KW-0812">Transmembrane</keyword>
<keyword evidence="7 8" id="KW-0472">Membrane</keyword>
<reference evidence="9 10" key="1">
    <citation type="submission" date="2020-04" db="EMBL/GenBank/DDBJ databases">
        <title>Rhodospirillaceae bacterium KN72 isolated from deep sea.</title>
        <authorList>
            <person name="Zhang D.-C."/>
        </authorList>
    </citation>
    <scope>NUCLEOTIDE SEQUENCE [LARGE SCALE GENOMIC DNA]</scope>
    <source>
        <strain evidence="9 10">KN72</strain>
    </source>
</reference>
<keyword evidence="3" id="KW-1003">Cell membrane</keyword>
<evidence type="ECO:0000313" key="9">
    <source>
        <dbReference type="EMBL" id="NMM43711.1"/>
    </source>
</evidence>
<dbReference type="Proteomes" id="UP000539372">
    <property type="component" value="Unassembled WGS sequence"/>
</dbReference>
<feature type="transmembrane region" description="Helical" evidence="8">
    <location>
        <begin position="115"/>
        <end position="143"/>
    </location>
</feature>
<evidence type="ECO:0000256" key="3">
    <source>
        <dbReference type="ARBA" id="ARBA00022475"/>
    </source>
</evidence>
<evidence type="ECO:0000256" key="2">
    <source>
        <dbReference type="ARBA" id="ARBA00007776"/>
    </source>
</evidence>
<feature type="transmembrane region" description="Helical" evidence="8">
    <location>
        <begin position="149"/>
        <end position="166"/>
    </location>
</feature>
<evidence type="ECO:0000256" key="8">
    <source>
        <dbReference type="SAM" id="Phobius"/>
    </source>
</evidence>
<protein>
    <submittedName>
        <fullName evidence="9">Rod shape-determining protein MreD</fullName>
    </submittedName>
</protein>
<evidence type="ECO:0000256" key="1">
    <source>
        <dbReference type="ARBA" id="ARBA00004651"/>
    </source>
</evidence>
<gene>
    <name evidence="9" type="primary">mreD</name>
    <name evidence="9" type="ORF">HH303_04430</name>
</gene>
<feature type="transmembrane region" description="Helical" evidence="8">
    <location>
        <begin position="81"/>
        <end position="103"/>
    </location>
</feature>
<dbReference type="NCBIfam" id="TIGR03426">
    <property type="entry name" value="shape_MreD"/>
    <property type="match status" value="1"/>
</dbReference>
<evidence type="ECO:0000313" key="10">
    <source>
        <dbReference type="Proteomes" id="UP000539372"/>
    </source>
</evidence>
<feature type="transmembrane region" description="Helical" evidence="8">
    <location>
        <begin position="17"/>
        <end position="37"/>
    </location>
</feature>
<feature type="transmembrane region" description="Helical" evidence="8">
    <location>
        <begin position="44"/>
        <end position="61"/>
    </location>
</feature>
<evidence type="ECO:0000256" key="6">
    <source>
        <dbReference type="ARBA" id="ARBA00022989"/>
    </source>
</evidence>
<organism evidence="9 10">
    <name type="scientific">Pacificispira spongiicola</name>
    <dbReference type="NCBI Taxonomy" id="2729598"/>
    <lineage>
        <taxon>Bacteria</taxon>
        <taxon>Pseudomonadati</taxon>
        <taxon>Pseudomonadota</taxon>
        <taxon>Alphaproteobacteria</taxon>
        <taxon>Rhodospirillales</taxon>
        <taxon>Rhodospirillaceae</taxon>
        <taxon>Pacificispira</taxon>
    </lineage>
</organism>
<evidence type="ECO:0000256" key="5">
    <source>
        <dbReference type="ARBA" id="ARBA00022960"/>
    </source>
</evidence>
<dbReference type="RefSeq" id="WP_169623970.1">
    <property type="nucleotide sequence ID" value="NZ_JABBNT010000001.1"/>
</dbReference>
<dbReference type="EMBL" id="JABBNT010000001">
    <property type="protein sequence ID" value="NMM43711.1"/>
    <property type="molecule type" value="Genomic_DNA"/>
</dbReference>
<evidence type="ECO:0000256" key="4">
    <source>
        <dbReference type="ARBA" id="ARBA00022692"/>
    </source>
</evidence>